<dbReference type="AlphaFoldDB" id="A0A7Y3R9C1"/>
<keyword evidence="2" id="KW-1185">Reference proteome</keyword>
<reference evidence="1 2" key="1">
    <citation type="submission" date="2020-05" db="EMBL/GenBank/DDBJ databases">
        <title>Draft genome of Flavobacterium sp. IMCC34852.</title>
        <authorList>
            <person name="Song J."/>
            <person name="Cho J.-C."/>
        </authorList>
    </citation>
    <scope>NUCLEOTIDE SEQUENCE [LARGE SCALE GENOMIC DNA]</scope>
    <source>
        <strain evidence="1 2">IMCC34852</strain>
    </source>
</reference>
<sequence>MKNFFYLILFFISVAAYSQEALDKVAKETCSCVEKKNLDFTKDSNIQAVQMTLGLCIVESFSANQSKFSKKELAEFEGAEGMRKLGEKVAMKMVSYCPDIIMAMGRKYLDDKEGNNGDEVIQGDPIEADPTIEGTITAIEKNQFVTIKVKDKNNRTHSFLLLDYFDTASLYTENKIKVGDTLTVGYSEIELFDTASNDFKYFKIISSLEKK</sequence>
<dbReference type="Proteomes" id="UP000536509">
    <property type="component" value="Unassembled WGS sequence"/>
</dbReference>
<organism evidence="1 2">
    <name type="scientific">Flavobacterium rivulicola</name>
    <dbReference type="NCBI Taxonomy" id="2732161"/>
    <lineage>
        <taxon>Bacteria</taxon>
        <taxon>Pseudomonadati</taxon>
        <taxon>Bacteroidota</taxon>
        <taxon>Flavobacteriia</taxon>
        <taxon>Flavobacteriales</taxon>
        <taxon>Flavobacteriaceae</taxon>
        <taxon>Flavobacterium</taxon>
    </lineage>
</organism>
<accession>A0A7Y3R9C1</accession>
<proteinExistence type="predicted"/>
<comment type="caution">
    <text evidence="1">The sequence shown here is derived from an EMBL/GenBank/DDBJ whole genome shotgun (WGS) entry which is preliminary data.</text>
</comment>
<gene>
    <name evidence="1" type="ORF">HKT18_08895</name>
</gene>
<dbReference type="EMBL" id="JABEVX010000004">
    <property type="protein sequence ID" value="NNT72328.1"/>
    <property type="molecule type" value="Genomic_DNA"/>
</dbReference>
<evidence type="ECO:0000313" key="2">
    <source>
        <dbReference type="Proteomes" id="UP000536509"/>
    </source>
</evidence>
<protein>
    <submittedName>
        <fullName evidence="1">Uncharacterized protein</fullName>
    </submittedName>
</protein>
<name>A0A7Y3R9C1_9FLAO</name>
<evidence type="ECO:0000313" key="1">
    <source>
        <dbReference type="EMBL" id="NNT72328.1"/>
    </source>
</evidence>
<dbReference type="RefSeq" id="WP_171222506.1">
    <property type="nucleotide sequence ID" value="NZ_CP121446.1"/>
</dbReference>